<dbReference type="EMBL" id="MDHH01000001">
    <property type="protein sequence ID" value="OUE03536.1"/>
    <property type="molecule type" value="Genomic_DNA"/>
</dbReference>
<dbReference type="Proteomes" id="UP000195062">
    <property type="component" value="Unassembled WGS sequence"/>
</dbReference>
<sequence length="65" mass="7450">MGWIVLCAVVLLLLFAISGPIGRLKPGWRYPDENSPRDRRLDLFRAGPSSPWSSPTSRWRARIRT</sequence>
<dbReference type="AlphaFoldDB" id="A0A251XJD0"/>
<keyword evidence="2" id="KW-1185">Reference proteome</keyword>
<proteinExistence type="predicted"/>
<comment type="caution">
    <text evidence="1">The sequence shown here is derived from an EMBL/GenBank/DDBJ whole genome shotgun (WGS) entry which is preliminary data.</text>
</comment>
<organism evidence="1 2">
    <name type="scientific">Clavibacter michiganensis subsp. michiganensis</name>
    <dbReference type="NCBI Taxonomy" id="33013"/>
    <lineage>
        <taxon>Bacteria</taxon>
        <taxon>Bacillati</taxon>
        <taxon>Actinomycetota</taxon>
        <taxon>Actinomycetes</taxon>
        <taxon>Micrococcales</taxon>
        <taxon>Microbacteriaceae</taxon>
        <taxon>Clavibacter</taxon>
    </lineage>
</organism>
<evidence type="ECO:0000313" key="2">
    <source>
        <dbReference type="Proteomes" id="UP000195062"/>
    </source>
</evidence>
<reference evidence="1 2" key="1">
    <citation type="submission" date="2016-08" db="EMBL/GenBank/DDBJ databases">
        <title>Genome sequence of Clavibacter michiganensis subsp. michiganensis strain CASJ007.</title>
        <authorList>
            <person name="Thapa S.P."/>
            <person name="Coaker G."/>
        </authorList>
    </citation>
    <scope>NUCLEOTIDE SEQUENCE [LARGE SCALE GENOMIC DNA]</scope>
    <source>
        <strain evidence="1">CASJ007</strain>
    </source>
</reference>
<name>A0A251XJD0_CLAMM</name>
<evidence type="ECO:0000313" key="1">
    <source>
        <dbReference type="EMBL" id="OUE03536.1"/>
    </source>
</evidence>
<accession>A0A251XJD0</accession>
<gene>
    <name evidence="1" type="ORF">CMMCAS07_01205</name>
</gene>
<protein>
    <submittedName>
        <fullName evidence="1">Uncharacterized protein</fullName>
    </submittedName>
</protein>